<dbReference type="Proteomes" id="UP000290560">
    <property type="component" value="Unassembled WGS sequence"/>
</dbReference>
<name>A0A445M9A5_ENSVE</name>
<evidence type="ECO:0000313" key="1">
    <source>
        <dbReference type="EMBL" id="RZR70817.1"/>
    </source>
</evidence>
<sequence length="120" mass="12981">MARLAADAPTKGGFSFDLCQRNEMLLKKGMHLPTFRKTGTTIVGIVFQKEEGIKLVSEAICSGIFNDLGSGSNVDVCVITKKTGQKIIYNVFCVVAEVLSTKITPLKPKVEAAEVDAMEE</sequence>
<dbReference type="EMBL" id="KV875463">
    <property type="protein sequence ID" value="RZR70817.1"/>
    <property type="molecule type" value="Genomic_DNA"/>
</dbReference>
<dbReference type="Gene3D" id="3.60.20.10">
    <property type="entry name" value="Glutamine Phosphoribosylpyrophosphate, subunit 1, domain 1"/>
    <property type="match status" value="1"/>
</dbReference>
<organism evidence="1">
    <name type="scientific">Ensete ventricosum</name>
    <name type="common">Abyssinian banana</name>
    <name type="synonym">Musa ensete</name>
    <dbReference type="NCBI Taxonomy" id="4639"/>
    <lineage>
        <taxon>Eukaryota</taxon>
        <taxon>Viridiplantae</taxon>
        <taxon>Streptophyta</taxon>
        <taxon>Embryophyta</taxon>
        <taxon>Tracheophyta</taxon>
        <taxon>Spermatophyta</taxon>
        <taxon>Magnoliopsida</taxon>
        <taxon>Liliopsida</taxon>
        <taxon>Zingiberales</taxon>
        <taxon>Musaceae</taxon>
        <taxon>Ensete</taxon>
    </lineage>
</organism>
<proteinExistence type="predicted"/>
<dbReference type="SUPFAM" id="SSF56235">
    <property type="entry name" value="N-terminal nucleophile aminohydrolases (Ntn hydrolases)"/>
    <property type="match status" value="1"/>
</dbReference>
<dbReference type="InterPro" id="IPR029055">
    <property type="entry name" value="Ntn_hydrolases_N"/>
</dbReference>
<dbReference type="AlphaFoldDB" id="A0A445M9A5"/>
<reference evidence="1" key="1">
    <citation type="journal article" date="2018" name="Data Brief">
        <title>Genome sequence data from 17 accessions of Ensete ventricosum, a staple food crop for millions in Ethiopia.</title>
        <authorList>
            <person name="Yemataw Z."/>
            <person name="Muzemil S."/>
            <person name="Ambachew D."/>
            <person name="Tripathi L."/>
            <person name="Tesfaye K."/>
            <person name="Chala A."/>
            <person name="Farbos A."/>
            <person name="O'Neill P."/>
            <person name="Moore K."/>
            <person name="Grant M."/>
            <person name="Studholme D.J."/>
        </authorList>
    </citation>
    <scope>NUCLEOTIDE SEQUENCE [LARGE SCALE GENOMIC DNA]</scope>
    <source>
        <tissue evidence="1">Leaf</tissue>
    </source>
</reference>
<gene>
    <name evidence="1" type="ORF">BHM03_00001743</name>
</gene>
<accession>A0A445M9A5</accession>
<evidence type="ECO:0008006" key="2">
    <source>
        <dbReference type="Google" id="ProtNLM"/>
    </source>
</evidence>
<protein>
    <recommendedName>
        <fullName evidence="2">Proteasome endopeptidase complex</fullName>
    </recommendedName>
</protein>